<dbReference type="PANTHER" id="PTHR33836">
    <property type="entry name" value="LOW-TEMPERATURE-INDUCED 65 KDA PROTEIN-RELATED"/>
    <property type="match status" value="1"/>
</dbReference>
<evidence type="ECO:0000259" key="2">
    <source>
        <dbReference type="Pfam" id="PF23399"/>
    </source>
</evidence>
<name>A0A2T7DR08_9POAL</name>
<dbReference type="OrthoDB" id="670168at2759"/>
<reference evidence="3 4" key="1">
    <citation type="submission" date="2018-04" db="EMBL/GenBank/DDBJ databases">
        <title>WGS assembly of Panicum hallii var. hallii HAL2.</title>
        <authorList>
            <person name="Lovell J."/>
            <person name="Jenkins J."/>
            <person name="Lowry D."/>
            <person name="Mamidi S."/>
            <person name="Sreedasyam A."/>
            <person name="Weng X."/>
            <person name="Barry K."/>
            <person name="Bonette J."/>
            <person name="Campitelli B."/>
            <person name="Daum C."/>
            <person name="Gordon S."/>
            <person name="Gould B."/>
            <person name="Lipzen A."/>
            <person name="MacQueen A."/>
            <person name="Palacio-Mejia J."/>
            <person name="Plott C."/>
            <person name="Shakirov E."/>
            <person name="Shu S."/>
            <person name="Yoshinaga Y."/>
            <person name="Zane M."/>
            <person name="Rokhsar D."/>
            <person name="Grimwood J."/>
            <person name="Schmutz J."/>
            <person name="Juenger T."/>
        </authorList>
    </citation>
    <scope>NUCLEOTIDE SEQUENCE [LARGE SCALE GENOMIC DNA]</scope>
    <source>
        <strain evidence="4">cv. HAL2</strain>
    </source>
</reference>
<organism evidence="3 4">
    <name type="scientific">Panicum hallii var. hallii</name>
    <dbReference type="NCBI Taxonomy" id="1504633"/>
    <lineage>
        <taxon>Eukaryota</taxon>
        <taxon>Viridiplantae</taxon>
        <taxon>Streptophyta</taxon>
        <taxon>Embryophyta</taxon>
        <taxon>Tracheophyta</taxon>
        <taxon>Spermatophyta</taxon>
        <taxon>Magnoliopsida</taxon>
        <taxon>Liliopsida</taxon>
        <taxon>Poales</taxon>
        <taxon>Poaceae</taxon>
        <taxon>PACMAD clade</taxon>
        <taxon>Panicoideae</taxon>
        <taxon>Panicodae</taxon>
        <taxon>Paniceae</taxon>
        <taxon>Panicinae</taxon>
        <taxon>Panicum</taxon>
        <taxon>Panicum sect. Panicum</taxon>
    </lineage>
</organism>
<feature type="region of interest" description="Disordered" evidence="1">
    <location>
        <begin position="150"/>
        <end position="186"/>
    </location>
</feature>
<dbReference type="GO" id="GO:0009737">
    <property type="term" value="P:response to abscisic acid"/>
    <property type="evidence" value="ECO:0007669"/>
    <property type="project" value="InterPro"/>
</dbReference>
<dbReference type="InterPro" id="IPR057059">
    <property type="entry name" value="LTI65/LTI78_PGEED"/>
</dbReference>
<feature type="region of interest" description="Disordered" evidence="1">
    <location>
        <begin position="36"/>
        <end position="63"/>
    </location>
</feature>
<dbReference type="EMBL" id="CM009753">
    <property type="protein sequence ID" value="PUZ57999.1"/>
    <property type="molecule type" value="Genomic_DNA"/>
</dbReference>
<evidence type="ECO:0000256" key="1">
    <source>
        <dbReference type="SAM" id="MobiDB-lite"/>
    </source>
</evidence>
<proteinExistence type="predicted"/>
<dbReference type="GO" id="GO:0006950">
    <property type="term" value="P:response to stress"/>
    <property type="evidence" value="ECO:0007669"/>
    <property type="project" value="TreeGrafter"/>
</dbReference>
<evidence type="ECO:0000313" key="3">
    <source>
        <dbReference type="EMBL" id="PUZ57999.1"/>
    </source>
</evidence>
<sequence length="474" mass="53705">MIRHAWHQEKINKKSIAHLSRRSHGSRFIYPIPTLEGPEDAAQKPRLPPTAKPSPGIAGHSATPPQKFTLATAITPNVSVKFANFRIGRANPFLALHILAPPRFFWIWTWIGCCRSCAAARKIGGMKRGISTKISTKRGEHLVQNGQHPYDEWEEQQPYWPSPRAPPVSPTESPRTPGGSHKKAVLGKVKSKAKKWMHMLHHKKKPAQEEMMWTPRAGPSAEDISIRAKEERRDAGYRGTPRKAQHPHFYTGDSERASEVFVEATPRQNSPVPSPTAHKEQPYFKISSRFESEMKEANEMLMESKQLRINTAKHKTVTFAPTIERELGSEKGGWNDRELSEAATEVVRNALATVYQVVLKVIATIQDTMVAYNIDRRHMLEKLIAVNRHLMLKLEPGQDDRILSEVVTDAILNLFDAWSECVEQPLVQRAKDLSSWFLYEGREETPPVSLPTRPCAFEDAEEFYSLENEQQLGA</sequence>
<feature type="domain" description="LTI65/LTI78 PGEED repeat" evidence="2">
    <location>
        <begin position="384"/>
        <end position="411"/>
    </location>
</feature>
<feature type="compositionally biased region" description="Pro residues" evidence="1">
    <location>
        <begin position="160"/>
        <end position="169"/>
    </location>
</feature>
<dbReference type="PANTHER" id="PTHR33836:SF18">
    <property type="entry name" value="OS01G0144300 PROTEIN"/>
    <property type="match status" value="1"/>
</dbReference>
<dbReference type="Proteomes" id="UP000244336">
    <property type="component" value="Chromosome 5"/>
</dbReference>
<dbReference type="InterPro" id="IPR037491">
    <property type="entry name" value="LTI78/LTI65"/>
</dbReference>
<dbReference type="AlphaFoldDB" id="A0A2T7DR08"/>
<dbReference type="Pfam" id="PF23399">
    <property type="entry name" value="LTI65_PGEED"/>
    <property type="match status" value="1"/>
</dbReference>
<dbReference type="Gramene" id="PUZ57999">
    <property type="protein sequence ID" value="PUZ57999"/>
    <property type="gene ID" value="GQ55_5G475000"/>
</dbReference>
<protein>
    <recommendedName>
        <fullName evidence="2">LTI65/LTI78 PGEED repeat domain-containing protein</fullName>
    </recommendedName>
</protein>
<evidence type="ECO:0000313" key="4">
    <source>
        <dbReference type="Proteomes" id="UP000244336"/>
    </source>
</evidence>
<gene>
    <name evidence="3" type="ORF">GQ55_5G475000</name>
</gene>
<accession>A0A2T7DR08</accession>
<keyword evidence="4" id="KW-1185">Reference proteome</keyword>